<evidence type="ECO:0000256" key="2">
    <source>
        <dbReference type="SAM" id="SignalP"/>
    </source>
</evidence>
<feature type="signal peptide" evidence="2">
    <location>
        <begin position="1"/>
        <end position="30"/>
    </location>
</feature>
<keyword evidence="2" id="KW-0732">Signal</keyword>
<comment type="caution">
    <text evidence="3">The sequence shown here is derived from an EMBL/GenBank/DDBJ whole genome shotgun (WGS) entry which is preliminary data.</text>
</comment>
<evidence type="ECO:0000256" key="1">
    <source>
        <dbReference type="SAM" id="MobiDB-lite"/>
    </source>
</evidence>
<dbReference type="AlphaFoldDB" id="A0A9D1YWH3"/>
<feature type="region of interest" description="Disordered" evidence="1">
    <location>
        <begin position="30"/>
        <end position="52"/>
    </location>
</feature>
<reference evidence="3" key="2">
    <citation type="submission" date="2021-04" db="EMBL/GenBank/DDBJ databases">
        <authorList>
            <person name="Gilroy R."/>
        </authorList>
    </citation>
    <scope>NUCLEOTIDE SEQUENCE</scope>
    <source>
        <strain evidence="3">ChiGjej1B1-98</strain>
    </source>
</reference>
<proteinExistence type="predicted"/>
<accession>A0A9D1YWH3</accession>
<dbReference type="EMBL" id="DXDC01000346">
    <property type="protein sequence ID" value="HIY66865.1"/>
    <property type="molecule type" value="Genomic_DNA"/>
</dbReference>
<organism evidence="3 4">
    <name type="scientific">Candidatus Agrococcus pullicola</name>
    <dbReference type="NCBI Taxonomy" id="2838429"/>
    <lineage>
        <taxon>Bacteria</taxon>
        <taxon>Bacillati</taxon>
        <taxon>Actinomycetota</taxon>
        <taxon>Actinomycetes</taxon>
        <taxon>Micrococcales</taxon>
        <taxon>Microbacteriaceae</taxon>
        <taxon>Agrococcus</taxon>
    </lineage>
</organism>
<dbReference type="Proteomes" id="UP000824005">
    <property type="component" value="Unassembled WGS sequence"/>
</dbReference>
<feature type="compositionally biased region" description="Acidic residues" evidence="1">
    <location>
        <begin position="39"/>
        <end position="52"/>
    </location>
</feature>
<dbReference type="PROSITE" id="PS51257">
    <property type="entry name" value="PROKAR_LIPOPROTEIN"/>
    <property type="match status" value="1"/>
</dbReference>
<gene>
    <name evidence="3" type="ORF">H9830_11375</name>
</gene>
<evidence type="ECO:0008006" key="5">
    <source>
        <dbReference type="Google" id="ProtNLM"/>
    </source>
</evidence>
<feature type="chain" id="PRO_5038757204" description="Methanolan biosynthesis EpsI domain-containing protein" evidence="2">
    <location>
        <begin position="31"/>
        <end position="239"/>
    </location>
</feature>
<sequence length="239" mass="26694">MYQQRTRTGQLRVLIALTGLAALLTGCVPAGDDSGPMDNTDEGEIQHEDEEDSLPDYLTTVPLSQDSEYPAETWISIQELPEDWSEITVGESGRQSGYHEDLPASNIHCTVWNDIEVIGPHSVTATDEMLTERYIAEALDIEGRTIIDQQRNTSVWLPHADGTDVELRLVQYEATFDLDNGNGFTSTLFRGYTPADGDAHHVMMFSLQCQSGEHAQDIGQTQFRELFDELLPGLLIEHR</sequence>
<evidence type="ECO:0000313" key="3">
    <source>
        <dbReference type="EMBL" id="HIY66865.1"/>
    </source>
</evidence>
<name>A0A9D1YWH3_9MICO</name>
<reference evidence="3" key="1">
    <citation type="journal article" date="2021" name="PeerJ">
        <title>Extensive microbial diversity within the chicken gut microbiome revealed by metagenomics and culture.</title>
        <authorList>
            <person name="Gilroy R."/>
            <person name="Ravi A."/>
            <person name="Getino M."/>
            <person name="Pursley I."/>
            <person name="Horton D.L."/>
            <person name="Alikhan N.F."/>
            <person name="Baker D."/>
            <person name="Gharbi K."/>
            <person name="Hall N."/>
            <person name="Watson M."/>
            <person name="Adriaenssens E.M."/>
            <person name="Foster-Nyarko E."/>
            <person name="Jarju S."/>
            <person name="Secka A."/>
            <person name="Antonio M."/>
            <person name="Oren A."/>
            <person name="Chaudhuri R.R."/>
            <person name="La Ragione R."/>
            <person name="Hildebrand F."/>
            <person name="Pallen M.J."/>
        </authorList>
    </citation>
    <scope>NUCLEOTIDE SEQUENCE</scope>
    <source>
        <strain evidence="3">ChiGjej1B1-98</strain>
    </source>
</reference>
<evidence type="ECO:0000313" key="4">
    <source>
        <dbReference type="Proteomes" id="UP000824005"/>
    </source>
</evidence>
<protein>
    <recommendedName>
        <fullName evidence="5">Methanolan biosynthesis EpsI domain-containing protein</fullName>
    </recommendedName>
</protein>